<evidence type="ECO:0000256" key="2">
    <source>
        <dbReference type="ARBA" id="ARBA00022884"/>
    </source>
</evidence>
<organism evidence="7">
    <name type="scientific">Brassica cretica</name>
    <name type="common">Mustard</name>
    <dbReference type="NCBI Taxonomy" id="69181"/>
    <lineage>
        <taxon>Eukaryota</taxon>
        <taxon>Viridiplantae</taxon>
        <taxon>Streptophyta</taxon>
        <taxon>Embryophyta</taxon>
        <taxon>Tracheophyta</taxon>
        <taxon>Spermatophyta</taxon>
        <taxon>Magnoliopsida</taxon>
        <taxon>eudicotyledons</taxon>
        <taxon>Gunneridae</taxon>
        <taxon>Pentapetalae</taxon>
        <taxon>rosids</taxon>
        <taxon>malvids</taxon>
        <taxon>Brassicales</taxon>
        <taxon>Brassicaceae</taxon>
        <taxon>Brassiceae</taxon>
        <taxon>Brassica</taxon>
    </lineage>
</organism>
<dbReference type="InterPro" id="IPR000467">
    <property type="entry name" value="G_patch_dom"/>
</dbReference>
<feature type="domain" description="C2" evidence="5">
    <location>
        <begin position="257"/>
        <end position="373"/>
    </location>
</feature>
<dbReference type="PANTHER" id="PTHR13948:SF38">
    <property type="entry name" value="D111_G-PATCH DOMAIN-CONTAINING PROTEIN"/>
    <property type="match status" value="1"/>
</dbReference>
<dbReference type="InterPro" id="IPR000008">
    <property type="entry name" value="C2_dom"/>
</dbReference>
<feature type="compositionally biased region" description="Pro residues" evidence="4">
    <location>
        <begin position="792"/>
        <end position="818"/>
    </location>
</feature>
<dbReference type="PROSITE" id="PS50174">
    <property type="entry name" value="G_PATCH"/>
    <property type="match status" value="2"/>
</dbReference>
<sequence length="895" mass="99134">MWLAQYGQVTQSPEKTLPEIPSVDLWDWKLVCESREADNEQVARLVGRLVRRSANLHPSVASGGTLFKTAPVCEARLHLVRVRTGQVYKLQNPSPKYLATLSVYDASNPTKDWGFPDVSTTWQDPVTKRKAKKVKPKTVRSLKVKEPHEVDMIEEERGSAYRDRAAERRNLHGGYGVGPGQKGTMVGLNADEHDTGSEEDATAEEALELTFGSGSYARRIMGNMGWKEGETLGKNAKGLVEPIQAVGNTGNDEADGRTAPKRLMSMMTMGIQGQLLEVTVVGCQKLKDTEWFSRQDPYVVLEYSGARHQTRTCKDGGKKAVFQEKFMFTLLEGLRDLKVAVWNSNTLSTDDFIGNATCRRFFLRVTTTVPGLFKLKLADASSKEEEMWLAQYGQVTQSPEKTLPEIPSVDLWDWKLVCESREADNEQVARLVGRLVRRSANLHPSVASGGTLFKTAPVCEARLHLVRVRTGQVYKLQNPSPKYLATLSVYDASNPTKDWGFPDVSTTWEDPTTKRKAKKVKPKTSRRLKVKEPHEVDMIEEERSSAYRDRAAERRNLHGGYGVGPGQKGTMVGLIADEHDTGSEEDATAEEALVLTFGSGSYARRIMGNMGWKEGETLGKNAKGLVEPMQAVGNTGNDEADGRTSPKRLMSMMTMGIQGQLLEVTVVGCQKLKDTEWFSRQDPYVVLEYSGARHQTRTCKDGGKNAVFQEKFMFTLLEGLRDLKVAVWNSNTLSTDDFIGNASIQLQKVLSQGYDDCTWTLQTKTGRYAGEVRLILHYAGAKNQHHHGSAPSAPPYAPQVPHYSAPPSPSPYSSPPYTGPSLYPQVQYSQPQSAYPPASPYPPQPYAYPPPPSTSAYPPGPSAYPPPPPSSTYPPQPSPYYPQGPYQGQYPPPPY</sequence>
<evidence type="ECO:0000259" key="5">
    <source>
        <dbReference type="PROSITE" id="PS50004"/>
    </source>
</evidence>
<feature type="compositionally biased region" description="Low complexity" evidence="4">
    <location>
        <begin position="819"/>
        <end position="836"/>
    </location>
</feature>
<dbReference type="AlphaFoldDB" id="A0A8S9K095"/>
<dbReference type="Gene3D" id="2.60.40.150">
    <property type="entry name" value="C2 domain"/>
    <property type="match status" value="2"/>
</dbReference>
<dbReference type="CDD" id="cd00030">
    <property type="entry name" value="C2"/>
    <property type="match status" value="2"/>
</dbReference>
<feature type="region of interest" description="Disordered" evidence="4">
    <location>
        <begin position="783"/>
        <end position="895"/>
    </location>
</feature>
<proteinExistence type="predicted"/>
<comment type="caution">
    <text evidence="7">The sequence shown here is derived from an EMBL/GenBank/DDBJ whole genome shotgun (WGS) entry which is preliminary data.</text>
</comment>
<dbReference type="PANTHER" id="PTHR13948">
    <property type="entry name" value="RNA-BINDING PROTEIN"/>
    <property type="match status" value="1"/>
</dbReference>
<dbReference type="SUPFAM" id="SSF49562">
    <property type="entry name" value="C2 domain (Calcium/lipid-binding domain, CaLB)"/>
    <property type="match status" value="2"/>
</dbReference>
<dbReference type="SMART" id="SM00443">
    <property type="entry name" value="G_patch"/>
    <property type="match status" value="2"/>
</dbReference>
<reference evidence="7" key="1">
    <citation type="submission" date="2019-12" db="EMBL/GenBank/DDBJ databases">
        <title>Genome sequencing and annotation of Brassica cretica.</title>
        <authorList>
            <person name="Studholme D.J."/>
            <person name="Sarris P.F."/>
        </authorList>
    </citation>
    <scope>NUCLEOTIDE SEQUENCE</scope>
    <source>
        <strain evidence="7">PFS-102/07</strain>
        <tissue evidence="7">Leaf</tissue>
    </source>
</reference>
<accession>A0A8S9K095</accession>
<keyword evidence="3" id="KW-0539">Nucleus</keyword>
<evidence type="ECO:0000313" key="7">
    <source>
        <dbReference type="EMBL" id="KAF2587672.1"/>
    </source>
</evidence>
<dbReference type="GO" id="GO:0005634">
    <property type="term" value="C:nucleus"/>
    <property type="evidence" value="ECO:0007669"/>
    <property type="project" value="UniProtKB-SubCell"/>
</dbReference>
<dbReference type="Pfam" id="PF01585">
    <property type="entry name" value="G-patch"/>
    <property type="match status" value="2"/>
</dbReference>
<feature type="domain" description="C2" evidence="5">
    <location>
        <begin position="643"/>
        <end position="760"/>
    </location>
</feature>
<evidence type="ECO:0000256" key="1">
    <source>
        <dbReference type="ARBA" id="ARBA00004123"/>
    </source>
</evidence>
<feature type="domain" description="G-patch" evidence="6">
    <location>
        <begin position="599"/>
        <end position="646"/>
    </location>
</feature>
<dbReference type="InterPro" id="IPR035892">
    <property type="entry name" value="C2_domain_sf"/>
</dbReference>
<dbReference type="GO" id="GO:0003723">
    <property type="term" value="F:RNA binding"/>
    <property type="evidence" value="ECO:0007669"/>
    <property type="project" value="UniProtKB-KW"/>
</dbReference>
<dbReference type="GO" id="GO:0000398">
    <property type="term" value="P:mRNA splicing, via spliceosome"/>
    <property type="evidence" value="ECO:0007669"/>
    <property type="project" value="TreeGrafter"/>
</dbReference>
<gene>
    <name evidence="7" type="ORF">F2Q70_00033987</name>
</gene>
<evidence type="ECO:0008006" key="8">
    <source>
        <dbReference type="Google" id="ProtNLM"/>
    </source>
</evidence>
<dbReference type="PROSITE" id="PS50004">
    <property type="entry name" value="C2"/>
    <property type="match status" value="2"/>
</dbReference>
<keyword evidence="2" id="KW-0694">RNA-binding</keyword>
<feature type="compositionally biased region" description="Pro residues" evidence="4">
    <location>
        <begin position="837"/>
        <end position="882"/>
    </location>
</feature>
<dbReference type="Pfam" id="PF00168">
    <property type="entry name" value="C2"/>
    <property type="match status" value="2"/>
</dbReference>
<evidence type="ECO:0000259" key="6">
    <source>
        <dbReference type="PROSITE" id="PS50174"/>
    </source>
</evidence>
<feature type="domain" description="G-patch" evidence="6">
    <location>
        <begin position="213"/>
        <end position="260"/>
    </location>
</feature>
<evidence type="ECO:0000256" key="4">
    <source>
        <dbReference type="SAM" id="MobiDB-lite"/>
    </source>
</evidence>
<dbReference type="EMBL" id="QGKY02000246">
    <property type="protein sequence ID" value="KAF2587672.1"/>
    <property type="molecule type" value="Genomic_DNA"/>
</dbReference>
<name>A0A8S9K095_BRACR</name>
<dbReference type="SMART" id="SM00239">
    <property type="entry name" value="C2"/>
    <property type="match status" value="2"/>
</dbReference>
<protein>
    <recommendedName>
        <fullName evidence="8">G-patch domain-containing protein</fullName>
    </recommendedName>
</protein>
<evidence type="ECO:0000256" key="3">
    <source>
        <dbReference type="ARBA" id="ARBA00023242"/>
    </source>
</evidence>
<comment type="subcellular location">
    <subcellularLocation>
        <location evidence="1">Nucleus</location>
    </subcellularLocation>
</comment>